<evidence type="ECO:0000313" key="2">
    <source>
        <dbReference type="Proteomes" id="UP000256913"/>
    </source>
</evidence>
<dbReference type="Proteomes" id="UP000256913">
    <property type="component" value="Unassembled WGS sequence"/>
</dbReference>
<protein>
    <submittedName>
        <fullName evidence="1">Uncharacterized protein</fullName>
    </submittedName>
</protein>
<name>A0A3D9ZFI5_9ACTN</name>
<organism evidence="1 2">
    <name type="scientific">Asanoa ferruginea</name>
    <dbReference type="NCBI Taxonomy" id="53367"/>
    <lineage>
        <taxon>Bacteria</taxon>
        <taxon>Bacillati</taxon>
        <taxon>Actinomycetota</taxon>
        <taxon>Actinomycetes</taxon>
        <taxon>Micromonosporales</taxon>
        <taxon>Micromonosporaceae</taxon>
        <taxon>Asanoa</taxon>
    </lineage>
</organism>
<proteinExistence type="predicted"/>
<keyword evidence="2" id="KW-1185">Reference proteome</keyword>
<gene>
    <name evidence="1" type="ORF">DFJ67_2158</name>
</gene>
<dbReference type="AlphaFoldDB" id="A0A3D9ZFI5"/>
<comment type="caution">
    <text evidence="1">The sequence shown here is derived from an EMBL/GenBank/DDBJ whole genome shotgun (WGS) entry which is preliminary data.</text>
</comment>
<reference evidence="1 2" key="1">
    <citation type="submission" date="2018-08" db="EMBL/GenBank/DDBJ databases">
        <title>Sequencing the genomes of 1000 actinobacteria strains.</title>
        <authorList>
            <person name="Klenk H.-P."/>
        </authorList>
    </citation>
    <scope>NUCLEOTIDE SEQUENCE [LARGE SCALE GENOMIC DNA]</scope>
    <source>
        <strain evidence="1 2">DSM 44099</strain>
    </source>
</reference>
<dbReference type="EMBL" id="QUMQ01000001">
    <property type="protein sequence ID" value="REF96186.1"/>
    <property type="molecule type" value="Genomic_DNA"/>
</dbReference>
<sequence length="67" mass="7473">MRFLLIFVLESDLEAVSLISTDLLIQFLGRCVADVGGRRKRKIVLSSDFELALSVAHANLRKPLDSD</sequence>
<evidence type="ECO:0000313" key="1">
    <source>
        <dbReference type="EMBL" id="REF96186.1"/>
    </source>
</evidence>
<accession>A0A3D9ZFI5</accession>